<protein>
    <submittedName>
        <fullName evidence="4">Two-component response regulator</fullName>
    </submittedName>
</protein>
<reference evidence="5 7" key="2">
    <citation type="submission" date="2015-08" db="EMBL/GenBank/DDBJ databases">
        <title>Enterococcus genome sequence.</title>
        <authorList>
            <person name="Acedo J.Z."/>
            <person name="Vederas J.C."/>
        </authorList>
    </citation>
    <scope>NUCLEOTIDE SEQUENCE [LARGE SCALE GENOMIC DNA]</scope>
    <source>
        <strain evidence="5 7">49</strain>
    </source>
</reference>
<dbReference type="AlphaFoldDB" id="A0A1L8R9V6"/>
<evidence type="ECO:0000313" key="5">
    <source>
        <dbReference type="EMBL" id="PAB00046.1"/>
    </source>
</evidence>
<dbReference type="PANTHER" id="PTHR37299:SF1">
    <property type="entry name" value="STAGE 0 SPORULATION PROTEIN A HOMOLOG"/>
    <property type="match status" value="1"/>
</dbReference>
<dbReference type="PANTHER" id="PTHR37299">
    <property type="entry name" value="TRANSCRIPTIONAL REGULATOR-RELATED"/>
    <property type="match status" value="1"/>
</dbReference>
<keyword evidence="1" id="KW-0597">Phosphoprotein</keyword>
<proteinExistence type="predicted"/>
<dbReference type="PROSITE" id="PS50930">
    <property type="entry name" value="HTH_LYTTR"/>
    <property type="match status" value="1"/>
</dbReference>
<dbReference type="SUPFAM" id="SSF52172">
    <property type="entry name" value="CheY-like"/>
    <property type="match status" value="1"/>
</dbReference>
<evidence type="ECO:0000313" key="7">
    <source>
        <dbReference type="Proteomes" id="UP000216797"/>
    </source>
</evidence>
<evidence type="ECO:0000259" key="3">
    <source>
        <dbReference type="PROSITE" id="PS50930"/>
    </source>
</evidence>
<dbReference type="SMART" id="SM00850">
    <property type="entry name" value="LytTR"/>
    <property type="match status" value="1"/>
</dbReference>
<dbReference type="GO" id="GO:0003677">
    <property type="term" value="F:DNA binding"/>
    <property type="evidence" value="ECO:0007669"/>
    <property type="project" value="InterPro"/>
</dbReference>
<dbReference type="SMART" id="SM00448">
    <property type="entry name" value="REC"/>
    <property type="match status" value="1"/>
</dbReference>
<gene>
    <name evidence="5" type="ORF">AKL21_12135</name>
    <name evidence="4" type="ORF">RU96_GL000017</name>
</gene>
<dbReference type="RefSeq" id="WP_071863520.1">
    <property type="nucleotide sequence ID" value="NZ_JBHLVQ010000015.1"/>
</dbReference>
<comment type="caution">
    <text evidence="4">The sequence shown here is derived from an EMBL/GenBank/DDBJ whole genome shotgun (WGS) entry which is preliminary data.</text>
</comment>
<dbReference type="Gene3D" id="2.40.50.1020">
    <property type="entry name" value="LytTr DNA-binding domain"/>
    <property type="match status" value="1"/>
</dbReference>
<dbReference type="OrthoDB" id="3190595at2"/>
<dbReference type="InterPro" id="IPR007492">
    <property type="entry name" value="LytTR_DNA-bd_dom"/>
</dbReference>
<dbReference type="GO" id="GO:0000156">
    <property type="term" value="F:phosphorelay response regulator activity"/>
    <property type="evidence" value="ECO:0007669"/>
    <property type="project" value="InterPro"/>
</dbReference>
<organism evidence="4 6">
    <name type="scientific">Enterococcus canintestini</name>
    <dbReference type="NCBI Taxonomy" id="317010"/>
    <lineage>
        <taxon>Bacteria</taxon>
        <taxon>Bacillati</taxon>
        <taxon>Bacillota</taxon>
        <taxon>Bacilli</taxon>
        <taxon>Lactobacillales</taxon>
        <taxon>Enterococcaceae</taxon>
        <taxon>Enterococcus</taxon>
    </lineage>
</organism>
<accession>A0A1L8R9V6</accession>
<dbReference type="Proteomes" id="UP000216797">
    <property type="component" value="Unassembled WGS sequence"/>
</dbReference>
<dbReference type="EMBL" id="JXKG01000001">
    <property type="protein sequence ID" value="OJG16550.1"/>
    <property type="molecule type" value="Genomic_DNA"/>
</dbReference>
<feature type="domain" description="HTH LytTR-type" evidence="3">
    <location>
        <begin position="133"/>
        <end position="235"/>
    </location>
</feature>
<keyword evidence="7" id="KW-1185">Reference proteome</keyword>
<evidence type="ECO:0000313" key="6">
    <source>
        <dbReference type="Proteomes" id="UP000182835"/>
    </source>
</evidence>
<evidence type="ECO:0000313" key="4">
    <source>
        <dbReference type="EMBL" id="OJG16550.1"/>
    </source>
</evidence>
<sequence length="243" mass="28396">MYKIAICDDEELQSTLLEKMIDTYMINQGLEVDIDIYSSGESLLRGIRNQEIVYQMIFLDIEMDGINGIETAKFIRESDQQVLLNYITSFDDYTLQSFEVSPFRYLLKPVKENEIRILLDAAVDKISSDNQYLFVKVNRTQYQVRCDQIIRITSEKGRKLRITMCNNQEDIVYYARLKDIIANLGSSIFVQVNYGTIINLNYIERIEDTIVHLTNGDQEVISRGKKKKFVECYRNFIERSLGI</sequence>
<dbReference type="Pfam" id="PF04397">
    <property type="entry name" value="LytTR"/>
    <property type="match status" value="1"/>
</dbReference>
<dbReference type="Gene3D" id="3.40.50.2300">
    <property type="match status" value="1"/>
</dbReference>
<dbReference type="InterPro" id="IPR046947">
    <property type="entry name" value="LytR-like"/>
</dbReference>
<feature type="domain" description="Response regulatory" evidence="2">
    <location>
        <begin position="3"/>
        <end position="123"/>
    </location>
</feature>
<dbReference type="STRING" id="317010.RU96_GL000017"/>
<dbReference type="PROSITE" id="PS50110">
    <property type="entry name" value="RESPONSE_REGULATORY"/>
    <property type="match status" value="1"/>
</dbReference>
<dbReference type="InterPro" id="IPR011006">
    <property type="entry name" value="CheY-like_superfamily"/>
</dbReference>
<dbReference type="InterPro" id="IPR001789">
    <property type="entry name" value="Sig_transdc_resp-reg_receiver"/>
</dbReference>
<dbReference type="Pfam" id="PF00072">
    <property type="entry name" value="Response_reg"/>
    <property type="match status" value="1"/>
</dbReference>
<evidence type="ECO:0000259" key="2">
    <source>
        <dbReference type="PROSITE" id="PS50110"/>
    </source>
</evidence>
<feature type="modified residue" description="4-aspartylphosphate" evidence="1">
    <location>
        <position position="60"/>
    </location>
</feature>
<dbReference type="EMBL" id="LHUG01000013">
    <property type="protein sequence ID" value="PAB00046.1"/>
    <property type="molecule type" value="Genomic_DNA"/>
</dbReference>
<reference evidence="4 6" key="1">
    <citation type="submission" date="2014-12" db="EMBL/GenBank/DDBJ databases">
        <title>Draft genome sequences of 29 type strains of Enterococci.</title>
        <authorList>
            <person name="Zhong Z."/>
            <person name="Sun Z."/>
            <person name="Liu W."/>
            <person name="Zhang W."/>
            <person name="Zhang H."/>
        </authorList>
    </citation>
    <scope>NUCLEOTIDE SEQUENCE [LARGE SCALE GENOMIC DNA]</scope>
    <source>
        <strain evidence="4 6">DSM 21207</strain>
    </source>
</reference>
<evidence type="ECO:0000256" key="1">
    <source>
        <dbReference type="PROSITE-ProRule" id="PRU00169"/>
    </source>
</evidence>
<name>A0A1L8R9V6_9ENTE</name>
<dbReference type="Proteomes" id="UP000182835">
    <property type="component" value="Unassembled WGS sequence"/>
</dbReference>